<feature type="transmembrane region" description="Helical" evidence="1">
    <location>
        <begin position="12"/>
        <end position="33"/>
    </location>
</feature>
<evidence type="ECO:0000313" key="3">
    <source>
        <dbReference type="Proteomes" id="UP000317209"/>
    </source>
</evidence>
<dbReference type="Proteomes" id="UP000317209">
    <property type="component" value="Unassembled WGS sequence"/>
</dbReference>
<keyword evidence="1" id="KW-0812">Transmembrane</keyword>
<gene>
    <name evidence="2" type="ORF">FB560_0521</name>
</gene>
<accession>A0A543BJE1</accession>
<keyword evidence="1" id="KW-1133">Transmembrane helix</keyword>
<reference evidence="2 3" key="1">
    <citation type="submission" date="2019-06" db="EMBL/GenBank/DDBJ databases">
        <title>Sequencing the genomes of 1000 actinobacteria strains.</title>
        <authorList>
            <person name="Klenk H.-P."/>
        </authorList>
    </citation>
    <scope>NUCLEOTIDE SEQUENCE [LARGE SCALE GENOMIC DNA]</scope>
    <source>
        <strain evidence="2 3">DSM 20169</strain>
    </source>
</reference>
<feature type="transmembrane region" description="Helical" evidence="1">
    <location>
        <begin position="72"/>
        <end position="94"/>
    </location>
</feature>
<keyword evidence="1" id="KW-0472">Membrane</keyword>
<dbReference type="AlphaFoldDB" id="A0A543BJE1"/>
<evidence type="ECO:0000313" key="2">
    <source>
        <dbReference type="EMBL" id="TQL84928.1"/>
    </source>
</evidence>
<keyword evidence="3" id="KW-1185">Reference proteome</keyword>
<protein>
    <submittedName>
        <fullName evidence="2">Uncharacterized protein</fullName>
    </submittedName>
</protein>
<dbReference type="EMBL" id="VFOX01000001">
    <property type="protein sequence ID" value="TQL84928.1"/>
    <property type="molecule type" value="Genomic_DNA"/>
</dbReference>
<organism evidence="2 3">
    <name type="scientific">Microbacterium saperdae</name>
    <dbReference type="NCBI Taxonomy" id="69368"/>
    <lineage>
        <taxon>Bacteria</taxon>
        <taxon>Bacillati</taxon>
        <taxon>Actinomycetota</taxon>
        <taxon>Actinomycetes</taxon>
        <taxon>Micrococcales</taxon>
        <taxon>Microbacteriaceae</taxon>
        <taxon>Microbacterium</taxon>
    </lineage>
</organism>
<name>A0A543BJE1_9MICO</name>
<sequence length="137" mass="13902">MPRLPQRARTEQLLPAKIVTALGLALLLVVGAWSTSRGDADVHAALCLAPGVSAPAAAAGAEHHDEVAAVDVLSSDAALCVIAVLCGVALVLLVRRVIAGGSSEPVGRTPRTAPPVRAGPQRIPSALSLIQLSISRT</sequence>
<proteinExistence type="predicted"/>
<evidence type="ECO:0000256" key="1">
    <source>
        <dbReference type="SAM" id="Phobius"/>
    </source>
</evidence>
<comment type="caution">
    <text evidence="2">The sequence shown here is derived from an EMBL/GenBank/DDBJ whole genome shotgun (WGS) entry which is preliminary data.</text>
</comment>